<dbReference type="GO" id="GO:0006355">
    <property type="term" value="P:regulation of DNA-templated transcription"/>
    <property type="evidence" value="ECO:0007669"/>
    <property type="project" value="InterPro"/>
</dbReference>
<evidence type="ECO:0000259" key="5">
    <source>
        <dbReference type="PROSITE" id="PS50043"/>
    </source>
</evidence>
<feature type="transmembrane region" description="Helical" evidence="4">
    <location>
        <begin position="230"/>
        <end position="250"/>
    </location>
</feature>
<feature type="domain" description="HTH luxR-type" evidence="5">
    <location>
        <begin position="405"/>
        <end position="470"/>
    </location>
</feature>
<dbReference type="KEGG" id="bwa:HLV38_00305"/>
<evidence type="ECO:0000256" key="3">
    <source>
        <dbReference type="ARBA" id="ARBA00023163"/>
    </source>
</evidence>
<dbReference type="InterPro" id="IPR000792">
    <property type="entry name" value="Tscrpt_reg_LuxR_C"/>
</dbReference>
<organism evidence="6 7">
    <name type="scientific">Berryella wangjianweii</name>
    <dbReference type="NCBI Taxonomy" id="2734634"/>
    <lineage>
        <taxon>Bacteria</taxon>
        <taxon>Bacillati</taxon>
        <taxon>Actinomycetota</taxon>
        <taxon>Coriobacteriia</taxon>
        <taxon>Eggerthellales</taxon>
        <taxon>Eggerthellaceae</taxon>
        <taxon>Berryella</taxon>
    </lineage>
</organism>
<keyword evidence="4" id="KW-0812">Transmembrane</keyword>
<feature type="transmembrane region" description="Helical" evidence="4">
    <location>
        <begin position="137"/>
        <end position="155"/>
    </location>
</feature>
<dbReference type="GO" id="GO:0003677">
    <property type="term" value="F:DNA binding"/>
    <property type="evidence" value="ECO:0007669"/>
    <property type="project" value="UniProtKB-KW"/>
</dbReference>
<feature type="transmembrane region" description="Helical" evidence="4">
    <location>
        <begin position="12"/>
        <end position="38"/>
    </location>
</feature>
<proteinExistence type="predicted"/>
<evidence type="ECO:0000256" key="2">
    <source>
        <dbReference type="ARBA" id="ARBA00023125"/>
    </source>
</evidence>
<dbReference type="EMBL" id="CP053716">
    <property type="protein sequence ID" value="QKF06733.1"/>
    <property type="molecule type" value="Genomic_DNA"/>
</dbReference>
<evidence type="ECO:0000313" key="7">
    <source>
        <dbReference type="Proteomes" id="UP000503297"/>
    </source>
</evidence>
<accession>A0A6M8J226</accession>
<feature type="transmembrane region" description="Helical" evidence="4">
    <location>
        <begin position="161"/>
        <end position="179"/>
    </location>
</feature>
<evidence type="ECO:0000256" key="1">
    <source>
        <dbReference type="ARBA" id="ARBA00023015"/>
    </source>
</evidence>
<evidence type="ECO:0000256" key="4">
    <source>
        <dbReference type="SAM" id="Phobius"/>
    </source>
</evidence>
<feature type="transmembrane region" description="Helical" evidence="4">
    <location>
        <begin position="105"/>
        <end position="125"/>
    </location>
</feature>
<feature type="transmembrane region" description="Helical" evidence="4">
    <location>
        <begin position="50"/>
        <end position="66"/>
    </location>
</feature>
<feature type="transmembrane region" description="Helical" evidence="4">
    <location>
        <begin position="297"/>
        <end position="319"/>
    </location>
</feature>
<keyword evidence="1" id="KW-0805">Transcription regulation</keyword>
<reference evidence="7" key="1">
    <citation type="submission" date="2020-05" db="EMBL/GenBank/DDBJ databases">
        <title>Novel species in genus Nocardioides.</title>
        <authorList>
            <person name="Zhang G."/>
        </authorList>
    </citation>
    <scope>NUCLEOTIDE SEQUENCE [LARGE SCALE GENOMIC DNA]</scope>
    <source>
        <strain evidence="7">zg-1050</strain>
    </source>
</reference>
<feature type="transmembrane region" description="Helical" evidence="4">
    <location>
        <begin position="200"/>
        <end position="218"/>
    </location>
</feature>
<dbReference type="InterPro" id="IPR036388">
    <property type="entry name" value="WH-like_DNA-bd_sf"/>
</dbReference>
<dbReference type="PANTHER" id="PTHR44688:SF16">
    <property type="entry name" value="DNA-BINDING TRANSCRIPTIONAL ACTIVATOR DEVR_DOSR"/>
    <property type="match status" value="1"/>
</dbReference>
<dbReference type="PRINTS" id="PR00038">
    <property type="entry name" value="HTHLUXR"/>
</dbReference>
<name>A0A6M8J226_9ACTN</name>
<dbReference type="Gene3D" id="1.10.10.10">
    <property type="entry name" value="Winged helix-like DNA-binding domain superfamily/Winged helix DNA-binding domain"/>
    <property type="match status" value="1"/>
</dbReference>
<feature type="transmembrane region" description="Helical" evidence="4">
    <location>
        <begin position="78"/>
        <end position="99"/>
    </location>
</feature>
<keyword evidence="3" id="KW-0804">Transcription</keyword>
<gene>
    <name evidence="6" type="ORF">HLV38_00305</name>
</gene>
<keyword evidence="2" id="KW-0238">DNA-binding</keyword>
<dbReference type="Proteomes" id="UP000503297">
    <property type="component" value="Chromosome"/>
</dbReference>
<dbReference type="Pfam" id="PF00196">
    <property type="entry name" value="GerE"/>
    <property type="match status" value="1"/>
</dbReference>
<keyword evidence="7" id="KW-1185">Reference proteome</keyword>
<keyword evidence="4" id="KW-1133">Transmembrane helix</keyword>
<sequence length="487" mass="51706">MDKRRLVGSWEAAAVPVAFLGLGLYRAWIEVAFVGSFANLGASASFERDVFDLSMVATSLLFAFAAHRIGSIVARPGILVLSVAALTLSTLLAFLPWLTGSWHPHAALMSAVMGGAGIGVMILGWSELLSRLSPLRVSLYYAASIVFGALVLYVYRGFMMPWLFAMTLLLPAASALFLRRAAMIAPGRGDPRAASARFSVPWRAIALMSAYAFAYGLMEGGLYAGAFGPHSAPGTLLMGLAVLVGVAVLGERFDLGAVYRLALPLMVVGLFLFPTFGHFQGALAELCLSAGYTAQSVLIMVMLASICYRYGVSAIWLFGIERAVRQVSMWLGRSATDAASGLASTVTFAEYIVPALTTVAIVGATTVMLSEREFFGGWGSRLMEGAGGSESQASARRALADSCVVAARAYGLTAREGEVLLLLGQRRTARQIEQELMIANGTVKAHIRHIYRKMGIHSRDELLQVVGVCAAGDSPAGSSGEGRAEPR</sequence>
<dbReference type="SUPFAM" id="SSF46894">
    <property type="entry name" value="C-terminal effector domain of the bipartite response regulators"/>
    <property type="match status" value="1"/>
</dbReference>
<dbReference type="AlphaFoldDB" id="A0A6M8J226"/>
<dbReference type="SMART" id="SM00421">
    <property type="entry name" value="HTH_LUXR"/>
    <property type="match status" value="1"/>
</dbReference>
<evidence type="ECO:0000313" key="6">
    <source>
        <dbReference type="EMBL" id="QKF06733.1"/>
    </source>
</evidence>
<feature type="transmembrane region" description="Helical" evidence="4">
    <location>
        <begin position="257"/>
        <end position="277"/>
    </location>
</feature>
<dbReference type="PANTHER" id="PTHR44688">
    <property type="entry name" value="DNA-BINDING TRANSCRIPTIONAL ACTIVATOR DEVR_DOSR"/>
    <property type="match status" value="1"/>
</dbReference>
<protein>
    <submittedName>
        <fullName evidence="6">Helix-turn-helix transcriptional regulator</fullName>
    </submittedName>
</protein>
<keyword evidence="4" id="KW-0472">Membrane</keyword>
<dbReference type="PROSITE" id="PS50043">
    <property type="entry name" value="HTH_LUXR_2"/>
    <property type="match status" value="1"/>
</dbReference>
<dbReference type="RefSeq" id="WP_173163387.1">
    <property type="nucleotide sequence ID" value="NZ_CP053716.1"/>
</dbReference>
<dbReference type="InterPro" id="IPR016032">
    <property type="entry name" value="Sig_transdc_resp-reg_C-effctor"/>
</dbReference>
<dbReference type="CDD" id="cd06170">
    <property type="entry name" value="LuxR_C_like"/>
    <property type="match status" value="1"/>
</dbReference>